<evidence type="ECO:0000313" key="4">
    <source>
        <dbReference type="Proteomes" id="UP001319060"/>
    </source>
</evidence>
<keyword evidence="1 3" id="KW-0378">Hydrolase</keyword>
<evidence type="ECO:0000313" key="3">
    <source>
        <dbReference type="EMBL" id="MBN3544951.1"/>
    </source>
</evidence>
<dbReference type="PANTHER" id="PTHR48081">
    <property type="entry name" value="AB HYDROLASE SUPERFAMILY PROTEIN C4A8.06C"/>
    <property type="match status" value="1"/>
</dbReference>
<dbReference type="EMBL" id="JAFHKS010000042">
    <property type="protein sequence ID" value="MBN3544951.1"/>
    <property type="molecule type" value="Genomic_DNA"/>
</dbReference>
<name>A0ABS2ZB40_9BACL</name>
<proteinExistence type="predicted"/>
<gene>
    <name evidence="3" type="ORF">JYA64_06580</name>
</gene>
<evidence type="ECO:0000256" key="1">
    <source>
        <dbReference type="ARBA" id="ARBA00022801"/>
    </source>
</evidence>
<dbReference type="PANTHER" id="PTHR48081:SF8">
    <property type="entry name" value="ALPHA_BETA HYDROLASE FOLD-3 DOMAIN-CONTAINING PROTEIN-RELATED"/>
    <property type="match status" value="1"/>
</dbReference>
<dbReference type="InterPro" id="IPR029058">
    <property type="entry name" value="AB_hydrolase_fold"/>
</dbReference>
<sequence length="321" mass="36815">MINVRAAVDPQIVALLHSISKKMMELNHPPIDLLTPEQSRHYYKIAREFFTTVQVDGVTIENTYIKATLKHEIPIRIYTPDGEGPFPVLVYFHGGGWVFGDLDSSDHVCRYFSKEAGIVVVSVAYRLAPEHKYPAAFLDAIDSVRWAFQHVKKLNGDSTRILVGGESSGGNLAAATAIYYREDEEFKLSHQFLITPVLDYNFDTLSYRANYQFNLTTEKMKWFWGHYLKDPTQGRETFASPLQVSCTKDLPETLLVTADFDPLREEGLSFVDRLREDEVKVEHLHFENMVHSFINMIGTSDEARKALIEITKKLREMLYIE</sequence>
<dbReference type="GO" id="GO:0016787">
    <property type="term" value="F:hydrolase activity"/>
    <property type="evidence" value="ECO:0007669"/>
    <property type="project" value="UniProtKB-KW"/>
</dbReference>
<dbReference type="Gene3D" id="3.40.50.1820">
    <property type="entry name" value="alpha/beta hydrolase"/>
    <property type="match status" value="1"/>
</dbReference>
<comment type="caution">
    <text evidence="3">The sequence shown here is derived from an EMBL/GenBank/DDBJ whole genome shotgun (WGS) entry which is preliminary data.</text>
</comment>
<dbReference type="RefSeq" id="WP_188403402.1">
    <property type="nucleotide sequence ID" value="NZ_BMCE01000002.1"/>
</dbReference>
<evidence type="ECO:0000259" key="2">
    <source>
        <dbReference type="Pfam" id="PF07859"/>
    </source>
</evidence>
<keyword evidence="4" id="KW-1185">Reference proteome</keyword>
<reference evidence="3 4" key="1">
    <citation type="submission" date="2021-01" db="EMBL/GenBank/DDBJ databases">
        <title>Genome Sequencing of Type Strains.</title>
        <authorList>
            <person name="Lemaire J.F."/>
            <person name="Inderbitzin P."/>
            <person name="Collins S.B."/>
            <person name="Wespe N."/>
            <person name="Knight-Connoni V."/>
        </authorList>
    </citation>
    <scope>NUCLEOTIDE SEQUENCE [LARGE SCALE GENOMIC DNA]</scope>
    <source>
        <strain evidence="3 4">DSM 14730</strain>
    </source>
</reference>
<feature type="domain" description="Alpha/beta hydrolase fold-3" evidence="2">
    <location>
        <begin position="89"/>
        <end position="294"/>
    </location>
</feature>
<dbReference type="InterPro" id="IPR050300">
    <property type="entry name" value="GDXG_lipolytic_enzyme"/>
</dbReference>
<dbReference type="Proteomes" id="UP001319060">
    <property type="component" value="Unassembled WGS sequence"/>
</dbReference>
<dbReference type="SUPFAM" id="SSF53474">
    <property type="entry name" value="alpha/beta-Hydrolases"/>
    <property type="match status" value="1"/>
</dbReference>
<accession>A0ABS2ZB40</accession>
<dbReference type="InterPro" id="IPR013094">
    <property type="entry name" value="AB_hydrolase_3"/>
</dbReference>
<protein>
    <submittedName>
        <fullName evidence="3">Alpha/beta hydrolase</fullName>
    </submittedName>
</protein>
<dbReference type="Pfam" id="PF07859">
    <property type="entry name" value="Abhydrolase_3"/>
    <property type="match status" value="1"/>
</dbReference>
<organism evidence="3 4">
    <name type="scientific">Fictibacillus barbaricus</name>
    <dbReference type="NCBI Taxonomy" id="182136"/>
    <lineage>
        <taxon>Bacteria</taxon>
        <taxon>Bacillati</taxon>
        <taxon>Bacillota</taxon>
        <taxon>Bacilli</taxon>
        <taxon>Bacillales</taxon>
        <taxon>Fictibacillaceae</taxon>
        <taxon>Fictibacillus</taxon>
    </lineage>
</organism>